<reference evidence="2 3" key="1">
    <citation type="submission" date="2013-03" db="EMBL/GenBank/DDBJ databases">
        <title>Assembly of a new bacterial strain Brevibacillus borstelensis AK1.</title>
        <authorList>
            <person name="Rajan I."/>
            <person name="PoliReddy D."/>
            <person name="Sugumar T."/>
            <person name="Rathinam K."/>
            <person name="Alqarawi S."/>
            <person name="Khalil A.B."/>
            <person name="Sivakumar N."/>
        </authorList>
    </citation>
    <scope>NUCLEOTIDE SEQUENCE [LARGE SCALE GENOMIC DNA]</scope>
    <source>
        <strain evidence="2 3">AK1</strain>
    </source>
</reference>
<protein>
    <submittedName>
        <fullName evidence="2">Uncharacterized protein</fullName>
    </submittedName>
</protein>
<name>M8DKU9_9BACL</name>
<keyword evidence="3" id="KW-1185">Reference proteome</keyword>
<dbReference type="RefSeq" id="WP_003385974.1">
    <property type="nucleotide sequence ID" value="NZ_APBN01000001.1"/>
</dbReference>
<comment type="caution">
    <text evidence="2">The sequence shown here is derived from an EMBL/GenBank/DDBJ whole genome shotgun (WGS) entry which is preliminary data.</text>
</comment>
<evidence type="ECO:0000313" key="2">
    <source>
        <dbReference type="EMBL" id="EMT54258.1"/>
    </source>
</evidence>
<dbReference type="Proteomes" id="UP000012081">
    <property type="component" value="Unassembled WGS sequence"/>
</dbReference>
<sequence length="78" mass="8903">MRTEALNGLKKGDRVRHKKSPGNNHWYQSLNNGTVEDVSLSGKTVYVKWVDGRGQYHHWAMYRCDVLEKIDEGGQADA</sequence>
<organism evidence="2 3">
    <name type="scientific">Brevibacillus borstelensis AK1</name>
    <dbReference type="NCBI Taxonomy" id="1300222"/>
    <lineage>
        <taxon>Bacteria</taxon>
        <taxon>Bacillati</taxon>
        <taxon>Bacillota</taxon>
        <taxon>Bacilli</taxon>
        <taxon>Bacillales</taxon>
        <taxon>Paenibacillaceae</taxon>
        <taxon>Brevibacillus</taxon>
    </lineage>
</organism>
<evidence type="ECO:0000313" key="3">
    <source>
        <dbReference type="Proteomes" id="UP000012081"/>
    </source>
</evidence>
<dbReference type="AlphaFoldDB" id="M8DKU9"/>
<evidence type="ECO:0000256" key="1">
    <source>
        <dbReference type="SAM" id="MobiDB-lite"/>
    </source>
</evidence>
<feature type="region of interest" description="Disordered" evidence="1">
    <location>
        <begin position="1"/>
        <end position="28"/>
    </location>
</feature>
<dbReference type="STRING" id="1300222.I532_01590"/>
<proteinExistence type="predicted"/>
<accession>M8DKU9</accession>
<gene>
    <name evidence="2" type="ORF">I532_01590</name>
</gene>
<dbReference type="PATRIC" id="fig|1300222.3.peg.328"/>
<dbReference type="EMBL" id="APBN01000001">
    <property type="protein sequence ID" value="EMT54258.1"/>
    <property type="molecule type" value="Genomic_DNA"/>
</dbReference>